<feature type="compositionally biased region" description="Basic and acidic residues" evidence="3">
    <location>
        <begin position="71"/>
        <end position="82"/>
    </location>
</feature>
<dbReference type="Proteomes" id="UP000092993">
    <property type="component" value="Unassembled WGS sequence"/>
</dbReference>
<dbReference type="InterPro" id="IPR000156">
    <property type="entry name" value="Ran_bind_dom"/>
</dbReference>
<reference evidence="5 6" key="1">
    <citation type="submission" date="2016-03" db="EMBL/GenBank/DDBJ databases">
        <title>Whole genome sequencing of Grifola frondosa 9006-11.</title>
        <authorList>
            <person name="Min B."/>
            <person name="Park H."/>
            <person name="Kim J.-G."/>
            <person name="Cho H."/>
            <person name="Oh Y.-L."/>
            <person name="Kong W.-S."/>
            <person name="Choi I.-G."/>
        </authorList>
    </citation>
    <scope>NUCLEOTIDE SEQUENCE [LARGE SCALE GENOMIC DNA]</scope>
    <source>
        <strain evidence="5 6">9006-11</strain>
    </source>
</reference>
<sequence>MTEHNNDALGSRHTSPVPSGDSPPEQEAPSSLPPTPPSPSLDPNDSKISRKREREVSLEPATPQATAIEIDPARGENKERRTPAKKNRVSATLDSTQEEDVDSDDAASISRGVEDITWKNAQKDALPEDDHDMVESASKLSKPEQVEGQEPVLEDGSATEAVPSPPRENPPLDDAVENEHTRAADIAEKPEKMDDSTSQVEDVKDDVETSSEAQPTNIPLPRSRHDSDSDADGEKGLKRKLGDRTVSESLAPGGTKFARNGVVAPAAVKRPRDDPDADVNPRETKRPTPPPEEEKKAEEAKRLSSSSPPTSTVASTPTIASGFMRYASTSSPFASVTGPSVFGSKPSTTSPWRAPAVAHTLARVSPHLLSPPPCPPPLPPLPPVEGRHPQAHRLRGIRVHGLAIRFCCKTPEVAEYPGRTGAESLAVARHPRADDERVLGVCGGWRSRLCCPTPRRAGTPALGEIASGSRSGSVGLGILDGRSKEEDGEEGGVTFGERLRAEKDKESEETSDEEPRVTLTEKDVVTGEEDETLVWQARGKLYALSDQNTWKERGTGLLKLNVRRKDGEGARLVMRKDAVYTVLLNAPLFKGMKCTFAQDPRYIRFSVFEGGATTHYNFRVGSADQAKGLLDAINAHIPV</sequence>
<feature type="domain" description="RanBD1" evidence="4">
    <location>
        <begin position="512"/>
        <end position="593"/>
    </location>
</feature>
<gene>
    <name evidence="5" type="ORF">A0H81_06426</name>
</gene>
<evidence type="ECO:0000256" key="3">
    <source>
        <dbReference type="SAM" id="MobiDB-lite"/>
    </source>
</evidence>
<dbReference type="InterPro" id="IPR045255">
    <property type="entry name" value="RanBP1-like"/>
</dbReference>
<evidence type="ECO:0000313" key="5">
    <source>
        <dbReference type="EMBL" id="OBZ73787.1"/>
    </source>
</evidence>
<feature type="compositionally biased region" description="Basic and acidic residues" evidence="3">
    <location>
        <begin position="177"/>
        <end position="195"/>
    </location>
</feature>
<evidence type="ECO:0000259" key="4">
    <source>
        <dbReference type="PROSITE" id="PS50196"/>
    </source>
</evidence>
<proteinExistence type="predicted"/>
<feature type="region of interest" description="Disordered" evidence="3">
    <location>
        <begin position="476"/>
        <end position="518"/>
    </location>
</feature>
<feature type="compositionally biased region" description="Basic and acidic residues" evidence="3">
    <location>
        <begin position="223"/>
        <end position="246"/>
    </location>
</feature>
<feature type="compositionally biased region" description="Basic and acidic residues" evidence="3">
    <location>
        <begin position="112"/>
        <end position="128"/>
    </location>
</feature>
<dbReference type="GO" id="GO:0005634">
    <property type="term" value="C:nucleus"/>
    <property type="evidence" value="ECO:0007669"/>
    <property type="project" value="UniProtKB-SubCell"/>
</dbReference>
<feature type="compositionally biased region" description="Low complexity" evidence="3">
    <location>
        <begin position="304"/>
        <end position="316"/>
    </location>
</feature>
<comment type="caution">
    <text evidence="5">The sequence shown here is derived from an EMBL/GenBank/DDBJ whole genome shotgun (WGS) entry which is preliminary data.</text>
</comment>
<feature type="region of interest" description="Disordered" evidence="3">
    <location>
        <begin position="1"/>
        <end position="316"/>
    </location>
</feature>
<dbReference type="PROSITE" id="PS50196">
    <property type="entry name" value="RANBD1"/>
    <property type="match status" value="1"/>
</dbReference>
<evidence type="ECO:0000256" key="2">
    <source>
        <dbReference type="ARBA" id="ARBA00023242"/>
    </source>
</evidence>
<dbReference type="SUPFAM" id="SSF50729">
    <property type="entry name" value="PH domain-like"/>
    <property type="match status" value="1"/>
</dbReference>
<dbReference type="InterPro" id="IPR011993">
    <property type="entry name" value="PH-like_dom_sf"/>
</dbReference>
<dbReference type="Gene3D" id="2.30.29.30">
    <property type="entry name" value="Pleckstrin-homology domain (PH domain)/Phosphotyrosine-binding domain (PTB)"/>
    <property type="match status" value="1"/>
</dbReference>
<feature type="compositionally biased region" description="Acidic residues" evidence="3">
    <location>
        <begin position="96"/>
        <end position="105"/>
    </location>
</feature>
<organism evidence="5 6">
    <name type="scientific">Grifola frondosa</name>
    <name type="common">Maitake</name>
    <name type="synonym">Polyporus frondosus</name>
    <dbReference type="NCBI Taxonomy" id="5627"/>
    <lineage>
        <taxon>Eukaryota</taxon>
        <taxon>Fungi</taxon>
        <taxon>Dikarya</taxon>
        <taxon>Basidiomycota</taxon>
        <taxon>Agaricomycotina</taxon>
        <taxon>Agaricomycetes</taxon>
        <taxon>Polyporales</taxon>
        <taxon>Grifolaceae</taxon>
        <taxon>Grifola</taxon>
    </lineage>
</organism>
<evidence type="ECO:0000313" key="6">
    <source>
        <dbReference type="Proteomes" id="UP000092993"/>
    </source>
</evidence>
<keyword evidence="2" id="KW-0539">Nucleus</keyword>
<comment type="subcellular location">
    <subcellularLocation>
        <location evidence="1">Nucleus</location>
    </subcellularLocation>
</comment>
<accession>A0A1C7MB17</accession>
<dbReference type="STRING" id="5627.A0A1C7MB17"/>
<dbReference type="Pfam" id="PF00638">
    <property type="entry name" value="Ran_BP1"/>
    <property type="match status" value="1"/>
</dbReference>
<feature type="compositionally biased region" description="Basic and acidic residues" evidence="3">
    <location>
        <begin position="270"/>
        <end position="302"/>
    </location>
</feature>
<feature type="compositionally biased region" description="Basic and acidic residues" evidence="3">
    <location>
        <begin position="44"/>
        <end position="57"/>
    </location>
</feature>
<dbReference type="OrthoDB" id="185618at2759"/>
<dbReference type="PANTHER" id="PTHR23138">
    <property type="entry name" value="RAN BINDING PROTEIN"/>
    <property type="match status" value="1"/>
</dbReference>
<evidence type="ECO:0000256" key="1">
    <source>
        <dbReference type="ARBA" id="ARBA00004123"/>
    </source>
</evidence>
<dbReference type="SMART" id="SM00160">
    <property type="entry name" value="RanBD"/>
    <property type="match status" value="1"/>
</dbReference>
<feature type="compositionally biased region" description="Pro residues" evidence="3">
    <location>
        <begin position="31"/>
        <end position="40"/>
    </location>
</feature>
<dbReference type="PANTHER" id="PTHR23138:SF142">
    <property type="entry name" value="RAN-BINDING PROTEIN 3B-RELATED"/>
    <property type="match status" value="1"/>
</dbReference>
<keyword evidence="6" id="KW-1185">Reference proteome</keyword>
<dbReference type="AlphaFoldDB" id="A0A1C7MB17"/>
<feature type="compositionally biased region" description="Basic and acidic residues" evidence="3">
    <location>
        <begin position="497"/>
        <end position="518"/>
    </location>
</feature>
<name>A0A1C7MB17_GRIFR</name>
<protein>
    <recommendedName>
        <fullName evidence="4">RanBD1 domain-containing protein</fullName>
    </recommendedName>
</protein>
<dbReference type="EMBL" id="LUGG01000006">
    <property type="protein sequence ID" value="OBZ73787.1"/>
    <property type="molecule type" value="Genomic_DNA"/>
</dbReference>
<dbReference type="OMA" id="LFKGMRC"/>